<dbReference type="GO" id="GO:0009396">
    <property type="term" value="P:folic acid-containing compound biosynthetic process"/>
    <property type="evidence" value="ECO:0007669"/>
    <property type="project" value="TreeGrafter"/>
</dbReference>
<comment type="catalytic activity">
    <reaction evidence="4 7">
        <text>(6S)-5-formyl-5,6,7,8-tetrahydrofolate + ATP = (6R)-5,10-methenyltetrahydrofolate + ADP + phosphate</text>
        <dbReference type="Rhea" id="RHEA:10488"/>
        <dbReference type="ChEBI" id="CHEBI:30616"/>
        <dbReference type="ChEBI" id="CHEBI:43474"/>
        <dbReference type="ChEBI" id="CHEBI:57455"/>
        <dbReference type="ChEBI" id="CHEBI:57457"/>
        <dbReference type="ChEBI" id="CHEBI:456216"/>
        <dbReference type="EC" id="6.3.3.2"/>
    </reaction>
</comment>
<dbReference type="AlphaFoldDB" id="A0A1U7LNV8"/>
<keyword evidence="8" id="KW-0436">Ligase</keyword>
<keyword evidence="7" id="KW-0460">Magnesium</keyword>
<comment type="similarity">
    <text evidence="1 7">Belongs to the 5-formyltetrahydrofolate cyclo-ligase family.</text>
</comment>
<accession>A0A1U7LNV8</accession>
<reference evidence="8 9" key="1">
    <citation type="submission" date="2016-04" db="EMBL/GenBank/DDBJ databases">
        <title>Evolutionary innovation and constraint leading to complex multicellularity in the Ascomycota.</title>
        <authorList>
            <person name="Cisse O."/>
            <person name="Nguyen A."/>
            <person name="Hewitt D.A."/>
            <person name="Jedd G."/>
            <person name="Stajich J.E."/>
        </authorList>
    </citation>
    <scope>NUCLEOTIDE SEQUENCE [LARGE SCALE GENOMIC DNA]</scope>
    <source>
        <strain evidence="8 9">DAH-3</strain>
    </source>
</reference>
<dbReference type="PIRSF" id="PIRSF006806">
    <property type="entry name" value="FTHF_cligase"/>
    <property type="match status" value="1"/>
</dbReference>
<evidence type="ECO:0000256" key="6">
    <source>
        <dbReference type="PIRSR" id="PIRSR006806-1"/>
    </source>
</evidence>
<dbReference type="PANTHER" id="PTHR23407:SF1">
    <property type="entry name" value="5-FORMYLTETRAHYDROFOLATE CYCLO-LIGASE"/>
    <property type="match status" value="1"/>
</dbReference>
<evidence type="ECO:0000313" key="9">
    <source>
        <dbReference type="Proteomes" id="UP000186594"/>
    </source>
</evidence>
<dbReference type="InterPro" id="IPR024185">
    <property type="entry name" value="FTHF_cligase-like_sf"/>
</dbReference>
<proteinExistence type="inferred from homology"/>
<dbReference type="OrthoDB" id="2015992at2759"/>
<keyword evidence="3 6" id="KW-0067">ATP-binding</keyword>
<dbReference type="GO" id="GO:0030272">
    <property type="term" value="F:5-formyltetrahydrofolate cyclo-ligase activity"/>
    <property type="evidence" value="ECO:0007669"/>
    <property type="project" value="UniProtKB-EC"/>
</dbReference>
<evidence type="ECO:0000256" key="2">
    <source>
        <dbReference type="ARBA" id="ARBA00022741"/>
    </source>
</evidence>
<evidence type="ECO:0000256" key="3">
    <source>
        <dbReference type="ARBA" id="ARBA00022840"/>
    </source>
</evidence>
<keyword evidence="2 6" id="KW-0547">Nucleotide-binding</keyword>
<evidence type="ECO:0000256" key="7">
    <source>
        <dbReference type="RuleBase" id="RU361279"/>
    </source>
</evidence>
<comment type="cofactor">
    <cofactor evidence="7">
        <name>Mg(2+)</name>
        <dbReference type="ChEBI" id="CHEBI:18420"/>
    </cofactor>
</comment>
<organism evidence="8 9">
    <name type="scientific">Neolecta irregularis (strain DAH-3)</name>
    <dbReference type="NCBI Taxonomy" id="1198029"/>
    <lineage>
        <taxon>Eukaryota</taxon>
        <taxon>Fungi</taxon>
        <taxon>Dikarya</taxon>
        <taxon>Ascomycota</taxon>
        <taxon>Taphrinomycotina</taxon>
        <taxon>Neolectales</taxon>
        <taxon>Neolectaceae</taxon>
        <taxon>Neolecta</taxon>
    </lineage>
</organism>
<evidence type="ECO:0000313" key="8">
    <source>
        <dbReference type="EMBL" id="OLL24334.1"/>
    </source>
</evidence>
<dbReference type="PANTHER" id="PTHR23407">
    <property type="entry name" value="ATPASE INHIBITOR/5-FORMYLTETRAHYDROFOLATE CYCLO-LIGASE"/>
    <property type="match status" value="1"/>
</dbReference>
<dbReference type="OMA" id="HEDGLAF"/>
<dbReference type="Gene3D" id="3.40.50.10420">
    <property type="entry name" value="NagB/RpiA/CoA transferase-like"/>
    <property type="match status" value="1"/>
</dbReference>
<keyword evidence="9" id="KW-1185">Reference proteome</keyword>
<dbReference type="Proteomes" id="UP000186594">
    <property type="component" value="Unassembled WGS sequence"/>
</dbReference>
<keyword evidence="7" id="KW-0479">Metal-binding</keyword>
<dbReference type="InterPro" id="IPR037171">
    <property type="entry name" value="NagB/RpiA_transferase-like"/>
</dbReference>
<evidence type="ECO:0000256" key="5">
    <source>
        <dbReference type="ARBA" id="ARBA00038966"/>
    </source>
</evidence>
<dbReference type="InterPro" id="IPR002698">
    <property type="entry name" value="FTHF_cligase"/>
</dbReference>
<gene>
    <name evidence="8" type="ORF">NEOLI_005121</name>
</gene>
<sequence>MEKELQTLGIIERLFSMGKKVYVPHITGDYMKMVPLYSSDLQHLKRDKLGIPVLPTREAVQPHILDLIIVPGLGFDIDCGRLGYGKGYYDRYFSLILEECQNWGKRKPAFVGVGLLEQIVDEVPMEATDWRLDGLIIGDGRLHSRDPLAPITDTR</sequence>
<feature type="binding site" evidence="6">
    <location>
        <begin position="81"/>
        <end position="89"/>
    </location>
    <ligand>
        <name>ATP</name>
        <dbReference type="ChEBI" id="CHEBI:30616"/>
    </ligand>
</feature>
<evidence type="ECO:0000256" key="4">
    <source>
        <dbReference type="ARBA" id="ARBA00036539"/>
    </source>
</evidence>
<dbReference type="SUPFAM" id="SSF100950">
    <property type="entry name" value="NagB/RpiA/CoA transferase-like"/>
    <property type="match status" value="1"/>
</dbReference>
<dbReference type="Pfam" id="PF01812">
    <property type="entry name" value="5-FTHF_cyc-lig"/>
    <property type="match status" value="1"/>
</dbReference>
<dbReference type="EC" id="6.3.3.2" evidence="5 7"/>
<name>A0A1U7LNV8_NEOID</name>
<dbReference type="EMBL" id="LXFE01000869">
    <property type="protein sequence ID" value="OLL24334.1"/>
    <property type="molecule type" value="Genomic_DNA"/>
</dbReference>
<protein>
    <recommendedName>
        <fullName evidence="5 7">5-formyltetrahydrofolate cyclo-ligase</fullName>
        <ecNumber evidence="5 7">6.3.3.2</ecNumber>
    </recommendedName>
</protein>
<feature type="binding site" evidence="6">
    <location>
        <position position="4"/>
    </location>
    <ligand>
        <name>substrate</name>
    </ligand>
</feature>
<dbReference type="GO" id="GO:0035999">
    <property type="term" value="P:tetrahydrofolate interconversion"/>
    <property type="evidence" value="ECO:0007669"/>
    <property type="project" value="TreeGrafter"/>
</dbReference>
<dbReference type="GO" id="GO:0005524">
    <property type="term" value="F:ATP binding"/>
    <property type="evidence" value="ECO:0007669"/>
    <property type="project" value="UniProtKB-KW"/>
</dbReference>
<comment type="caution">
    <text evidence="8">The sequence shown here is derived from an EMBL/GenBank/DDBJ whole genome shotgun (WGS) entry which is preliminary data.</text>
</comment>
<evidence type="ECO:0000256" key="1">
    <source>
        <dbReference type="ARBA" id="ARBA00010638"/>
    </source>
</evidence>
<dbReference type="GO" id="GO:0005739">
    <property type="term" value="C:mitochondrion"/>
    <property type="evidence" value="ECO:0007669"/>
    <property type="project" value="TreeGrafter"/>
</dbReference>
<dbReference type="STRING" id="1198029.A0A1U7LNV8"/>
<dbReference type="NCBIfam" id="TIGR02727">
    <property type="entry name" value="MTHFS_bact"/>
    <property type="match status" value="1"/>
</dbReference>
<dbReference type="GO" id="GO:0046872">
    <property type="term" value="F:metal ion binding"/>
    <property type="evidence" value="ECO:0007669"/>
    <property type="project" value="UniProtKB-KW"/>
</dbReference>